<feature type="domain" description="Thiamine pyrophosphate enzyme central" evidence="15">
    <location>
        <begin position="192"/>
        <end position="325"/>
    </location>
</feature>
<dbReference type="FunFam" id="3.40.50.1220:FF:000008">
    <property type="entry name" value="Acetolactate synthase"/>
    <property type="match status" value="1"/>
</dbReference>
<keyword evidence="12 14" id="KW-0100">Branched-chain amino acid biosynthesis</keyword>
<evidence type="ECO:0000313" key="19">
    <source>
        <dbReference type="Proteomes" id="UP000275394"/>
    </source>
</evidence>
<gene>
    <name evidence="18" type="ORF">EDC56_1061</name>
</gene>
<keyword evidence="19" id="KW-1185">Reference proteome</keyword>
<dbReference type="InterPro" id="IPR012846">
    <property type="entry name" value="Acetolactate_synth_lsu"/>
</dbReference>
<dbReference type="GO" id="GO:0050660">
    <property type="term" value="F:flavin adenine dinucleotide binding"/>
    <property type="evidence" value="ECO:0007669"/>
    <property type="project" value="InterPro"/>
</dbReference>
<dbReference type="AlphaFoldDB" id="A0A3N2E0H6"/>
<dbReference type="SUPFAM" id="SSF52467">
    <property type="entry name" value="DHS-like NAD/FAD-binding domain"/>
    <property type="match status" value="1"/>
</dbReference>
<dbReference type="EC" id="2.2.1.6" evidence="4 14"/>
<dbReference type="Proteomes" id="UP000275394">
    <property type="component" value="Unassembled WGS sequence"/>
</dbReference>
<evidence type="ECO:0000256" key="7">
    <source>
        <dbReference type="ARBA" id="ARBA00022679"/>
    </source>
</evidence>
<dbReference type="InterPro" id="IPR039368">
    <property type="entry name" value="AHAS_TPP"/>
</dbReference>
<evidence type="ECO:0000256" key="1">
    <source>
        <dbReference type="ARBA" id="ARBA00004974"/>
    </source>
</evidence>
<evidence type="ECO:0000256" key="14">
    <source>
        <dbReference type="RuleBase" id="RU003591"/>
    </source>
</evidence>
<dbReference type="InterPro" id="IPR000399">
    <property type="entry name" value="TPP-bd_CS"/>
</dbReference>
<evidence type="ECO:0000256" key="11">
    <source>
        <dbReference type="ARBA" id="ARBA00023052"/>
    </source>
</evidence>
<comment type="catalytic activity">
    <reaction evidence="13 14">
        <text>2 pyruvate + H(+) = (2S)-2-acetolactate + CO2</text>
        <dbReference type="Rhea" id="RHEA:25249"/>
        <dbReference type="ChEBI" id="CHEBI:15361"/>
        <dbReference type="ChEBI" id="CHEBI:15378"/>
        <dbReference type="ChEBI" id="CHEBI:16526"/>
        <dbReference type="ChEBI" id="CHEBI:58476"/>
        <dbReference type="EC" id="2.2.1.6"/>
    </reaction>
</comment>
<dbReference type="OrthoDB" id="9785953at2"/>
<dbReference type="InterPro" id="IPR012001">
    <property type="entry name" value="Thiamin_PyroP_enz_TPP-bd_dom"/>
</dbReference>
<dbReference type="Pfam" id="PF02776">
    <property type="entry name" value="TPP_enzyme_N"/>
    <property type="match status" value="1"/>
</dbReference>
<dbReference type="FunFam" id="3.40.50.970:FF:000016">
    <property type="entry name" value="Acetolactate synthase"/>
    <property type="match status" value="1"/>
</dbReference>
<name>A0A3N2E0H6_9GAMM</name>
<keyword evidence="10 14" id="KW-0460">Magnesium</keyword>
<dbReference type="CDD" id="cd02015">
    <property type="entry name" value="TPP_AHAS"/>
    <property type="match status" value="1"/>
</dbReference>
<proteinExistence type="inferred from homology"/>
<evidence type="ECO:0000256" key="6">
    <source>
        <dbReference type="ARBA" id="ARBA00022630"/>
    </source>
</evidence>
<reference evidence="18 19" key="1">
    <citation type="submission" date="2018-11" db="EMBL/GenBank/DDBJ databases">
        <title>Genomic Encyclopedia of Type Strains, Phase IV (KMG-IV): sequencing the most valuable type-strain genomes for metagenomic binning, comparative biology and taxonomic classification.</title>
        <authorList>
            <person name="Goeker M."/>
        </authorList>
    </citation>
    <scope>NUCLEOTIDE SEQUENCE [LARGE SCALE GENOMIC DNA]</scope>
    <source>
        <strain evidence="18 19">DSM 100316</strain>
    </source>
</reference>
<comment type="similarity">
    <text evidence="3 14">Belongs to the TPP enzyme family.</text>
</comment>
<dbReference type="UniPathway" id="UPA00047">
    <property type="reaction ID" value="UER00055"/>
</dbReference>
<evidence type="ECO:0000256" key="8">
    <source>
        <dbReference type="ARBA" id="ARBA00022723"/>
    </source>
</evidence>
<dbReference type="InterPro" id="IPR029061">
    <property type="entry name" value="THDP-binding"/>
</dbReference>
<dbReference type="InterPro" id="IPR011766">
    <property type="entry name" value="TPP_enzyme_TPP-bd"/>
</dbReference>
<dbReference type="PANTHER" id="PTHR18968">
    <property type="entry name" value="THIAMINE PYROPHOSPHATE ENZYMES"/>
    <property type="match status" value="1"/>
</dbReference>
<comment type="pathway">
    <text evidence="1 14">Amino-acid biosynthesis; L-isoleucine biosynthesis; L-isoleucine from 2-oxobutanoate: step 1/4.</text>
</comment>
<dbReference type="CDD" id="cd07035">
    <property type="entry name" value="TPP_PYR_POX_like"/>
    <property type="match status" value="1"/>
</dbReference>
<evidence type="ECO:0000256" key="2">
    <source>
        <dbReference type="ARBA" id="ARBA00005025"/>
    </source>
</evidence>
<evidence type="ECO:0000256" key="4">
    <source>
        <dbReference type="ARBA" id="ARBA00013145"/>
    </source>
</evidence>
<protein>
    <recommendedName>
        <fullName evidence="4 14">Acetolactate synthase</fullName>
        <ecNumber evidence="4 14">2.2.1.6</ecNumber>
    </recommendedName>
</protein>
<dbReference type="InterPro" id="IPR029035">
    <property type="entry name" value="DHS-like_NAD/FAD-binding_dom"/>
</dbReference>
<dbReference type="PROSITE" id="PS00187">
    <property type="entry name" value="TPP_ENZYMES"/>
    <property type="match status" value="1"/>
</dbReference>
<evidence type="ECO:0000256" key="13">
    <source>
        <dbReference type="ARBA" id="ARBA00048670"/>
    </source>
</evidence>
<evidence type="ECO:0000256" key="12">
    <source>
        <dbReference type="ARBA" id="ARBA00023304"/>
    </source>
</evidence>
<dbReference type="GO" id="GO:0000287">
    <property type="term" value="F:magnesium ion binding"/>
    <property type="evidence" value="ECO:0007669"/>
    <property type="project" value="UniProtKB-UniRule"/>
</dbReference>
<feature type="domain" description="Thiamine pyrophosphate enzyme TPP-binding" evidence="16">
    <location>
        <begin position="381"/>
        <end position="529"/>
    </location>
</feature>
<evidence type="ECO:0000256" key="9">
    <source>
        <dbReference type="ARBA" id="ARBA00022827"/>
    </source>
</evidence>
<comment type="cofactor">
    <cofactor evidence="14">
        <name>thiamine diphosphate</name>
        <dbReference type="ChEBI" id="CHEBI:58937"/>
    </cofactor>
    <text evidence="14">Binds 1 thiamine pyrophosphate per subunit.</text>
</comment>
<dbReference type="EMBL" id="RKHR01000003">
    <property type="protein sequence ID" value="ROS05527.1"/>
    <property type="molecule type" value="Genomic_DNA"/>
</dbReference>
<dbReference type="Pfam" id="PF00205">
    <property type="entry name" value="TPP_enzyme_M"/>
    <property type="match status" value="1"/>
</dbReference>
<evidence type="ECO:0000256" key="10">
    <source>
        <dbReference type="ARBA" id="ARBA00022842"/>
    </source>
</evidence>
<dbReference type="GO" id="GO:0030976">
    <property type="term" value="F:thiamine pyrophosphate binding"/>
    <property type="evidence" value="ECO:0007669"/>
    <property type="project" value="UniProtKB-UniRule"/>
</dbReference>
<keyword evidence="11 14" id="KW-0786">Thiamine pyrophosphate</keyword>
<keyword evidence="6" id="KW-0285">Flavoprotein</keyword>
<dbReference type="GO" id="GO:0009099">
    <property type="term" value="P:L-valine biosynthetic process"/>
    <property type="evidence" value="ECO:0007669"/>
    <property type="project" value="UniProtKB-UniPathway"/>
</dbReference>
<keyword evidence="7 14" id="KW-0808">Transferase</keyword>
<sequence length="556" mass="59250">MKISGAQLIIKLLERQGITQIAGMPGGANLPMYDALLDSDIKHVLVRHEQSAGFIAQGIARATAKAAVCFASSGPAATNLITAIADAKLDSIPVVAITGQVSSAMLGTDAFQEIDTFGLMLPVTKHNYLVRSIEELLEVIPEAFRIALSGRPGPVAIDIPKDIQNQMIDIEQWPEPGVAAPLAQPSTTEMEQIKLMIESAQRPMLMVGAGVINAAASEQLVQLAEQIDIPAVTTFLGLSVFPHSHPLNLGMLGMHGTKATSIALEECDLLIGAGVRFDDRATGKISEFCPKASVIHIDIDKSEIGKLKTPTLAVNADIGAALSKLLQTMPPCNRIEWHSRIQDLKAKHAIITPEHGRLSNPYCLLQKVAELVGENTNVHTDVGQHQMWTAQVYPFSRPRQWSSSGGLGTMGYGLPAAIGSALADPGRMALLFSGDGSILINIQELDTAVEHNLNLKIVLLNNRSLGLVRQQQTLFFKGNLSAVNNLNAVDYAAVAKAMGASGFDLADATDPHATLKQALNTPGVVLINVPIDANEMVFPMVPPGAANKDLIDQKSC</sequence>
<dbReference type="UniPathway" id="UPA00049">
    <property type="reaction ID" value="UER00059"/>
</dbReference>
<keyword evidence="8 14" id="KW-0479">Metal-binding</keyword>
<dbReference type="Gene3D" id="3.40.50.1220">
    <property type="entry name" value="TPP-binding domain"/>
    <property type="match status" value="1"/>
</dbReference>
<organism evidence="18 19">
    <name type="scientific">Sinobacterium caligoides</name>
    <dbReference type="NCBI Taxonomy" id="933926"/>
    <lineage>
        <taxon>Bacteria</taxon>
        <taxon>Pseudomonadati</taxon>
        <taxon>Pseudomonadota</taxon>
        <taxon>Gammaproteobacteria</taxon>
        <taxon>Cellvibrionales</taxon>
        <taxon>Spongiibacteraceae</taxon>
        <taxon>Sinobacterium</taxon>
    </lineage>
</organism>
<dbReference type="InterPro" id="IPR012000">
    <property type="entry name" value="Thiamin_PyroP_enz_cen_dom"/>
</dbReference>
<dbReference type="GO" id="GO:0003984">
    <property type="term" value="F:acetolactate synthase activity"/>
    <property type="evidence" value="ECO:0007669"/>
    <property type="project" value="UniProtKB-EC"/>
</dbReference>
<keyword evidence="9" id="KW-0274">FAD</keyword>
<evidence type="ECO:0000313" key="18">
    <source>
        <dbReference type="EMBL" id="ROS05527.1"/>
    </source>
</evidence>
<dbReference type="NCBIfam" id="TIGR00118">
    <property type="entry name" value="acolac_lg"/>
    <property type="match status" value="1"/>
</dbReference>
<dbReference type="Pfam" id="PF02775">
    <property type="entry name" value="TPP_enzyme_C"/>
    <property type="match status" value="1"/>
</dbReference>
<feature type="domain" description="Thiamine pyrophosphate enzyme N-terminal TPP-binding" evidence="17">
    <location>
        <begin position="4"/>
        <end position="117"/>
    </location>
</feature>
<evidence type="ECO:0000259" key="17">
    <source>
        <dbReference type="Pfam" id="PF02776"/>
    </source>
</evidence>
<dbReference type="PANTHER" id="PTHR18968:SF170">
    <property type="entry name" value="ACETOLACTATE SYNTHASE ISOZYME 1 LARGE SUBUNIT"/>
    <property type="match status" value="1"/>
</dbReference>
<evidence type="ECO:0000259" key="16">
    <source>
        <dbReference type="Pfam" id="PF02775"/>
    </source>
</evidence>
<dbReference type="GO" id="GO:0005948">
    <property type="term" value="C:acetolactate synthase complex"/>
    <property type="evidence" value="ECO:0007669"/>
    <property type="project" value="UniProtKB-ARBA"/>
</dbReference>
<evidence type="ECO:0000256" key="5">
    <source>
        <dbReference type="ARBA" id="ARBA00022605"/>
    </source>
</evidence>
<dbReference type="SUPFAM" id="SSF52518">
    <property type="entry name" value="Thiamin diphosphate-binding fold (THDP-binding)"/>
    <property type="match status" value="2"/>
</dbReference>
<dbReference type="GO" id="GO:0009097">
    <property type="term" value="P:isoleucine biosynthetic process"/>
    <property type="evidence" value="ECO:0007669"/>
    <property type="project" value="UniProtKB-UniPathway"/>
</dbReference>
<dbReference type="InterPro" id="IPR045229">
    <property type="entry name" value="TPP_enz"/>
</dbReference>
<comment type="caution">
    <text evidence="18">The sequence shown here is derived from an EMBL/GenBank/DDBJ whole genome shotgun (WGS) entry which is preliminary data.</text>
</comment>
<keyword evidence="5 14" id="KW-0028">Amino-acid biosynthesis</keyword>
<comment type="pathway">
    <text evidence="2 14">Amino-acid biosynthesis; L-valine biosynthesis; L-valine from pyruvate: step 1/4.</text>
</comment>
<evidence type="ECO:0000259" key="15">
    <source>
        <dbReference type="Pfam" id="PF00205"/>
    </source>
</evidence>
<dbReference type="Gene3D" id="3.40.50.970">
    <property type="match status" value="2"/>
</dbReference>
<dbReference type="RefSeq" id="WP_123711426.1">
    <property type="nucleotide sequence ID" value="NZ_RKHR01000003.1"/>
</dbReference>
<comment type="cofactor">
    <cofactor evidence="14">
        <name>Mg(2+)</name>
        <dbReference type="ChEBI" id="CHEBI:18420"/>
    </cofactor>
    <text evidence="14">Binds 1 Mg(2+) ion per subunit.</text>
</comment>
<accession>A0A3N2E0H6</accession>
<evidence type="ECO:0000256" key="3">
    <source>
        <dbReference type="ARBA" id="ARBA00007812"/>
    </source>
</evidence>
<dbReference type="FunFam" id="3.40.50.970:FF:000007">
    <property type="entry name" value="Acetolactate synthase"/>
    <property type="match status" value="1"/>
</dbReference>